<dbReference type="AlphaFoldDB" id="A0A1C6TYT6"/>
<organism evidence="1 2">
    <name type="scientific">Micromonospora yangpuensis</name>
    <dbReference type="NCBI Taxonomy" id="683228"/>
    <lineage>
        <taxon>Bacteria</taxon>
        <taxon>Bacillati</taxon>
        <taxon>Actinomycetota</taxon>
        <taxon>Actinomycetes</taxon>
        <taxon>Micromonosporales</taxon>
        <taxon>Micromonosporaceae</taxon>
        <taxon>Micromonospora</taxon>
    </lineage>
</organism>
<sequence length="131" mass="14377">MEKIELLCAGAEALLDRDDYGQESASLLDRADQLLVEAGRGAEEVDELLQAALGREQEASAADSKAERVLSLAETDLRDPAQVLDVADATNRQVRAVLVDEQSSVEVRHLKLRVRAARDKIQSLRSRLPQS</sequence>
<dbReference type="OrthoDB" id="9914107at2"/>
<accession>A0A1C6TYT6</accession>
<name>A0A1C6TYT6_9ACTN</name>
<evidence type="ECO:0000313" key="1">
    <source>
        <dbReference type="EMBL" id="SCL47000.1"/>
    </source>
</evidence>
<dbReference type="EMBL" id="FMIA01000002">
    <property type="protein sequence ID" value="SCL47000.1"/>
    <property type="molecule type" value="Genomic_DNA"/>
</dbReference>
<evidence type="ECO:0000313" key="2">
    <source>
        <dbReference type="Proteomes" id="UP000198937"/>
    </source>
</evidence>
<reference evidence="1 2" key="1">
    <citation type="submission" date="2016-06" db="EMBL/GenBank/DDBJ databases">
        <authorList>
            <person name="Kjaerup R.B."/>
            <person name="Dalgaard T.S."/>
            <person name="Juul-Madsen H.R."/>
        </authorList>
    </citation>
    <scope>NUCLEOTIDE SEQUENCE [LARGE SCALE GENOMIC DNA]</scope>
    <source>
        <strain evidence="1 2">DSM 45577</strain>
    </source>
</reference>
<dbReference type="Proteomes" id="UP000198937">
    <property type="component" value="Unassembled WGS sequence"/>
</dbReference>
<keyword evidence="2" id="KW-1185">Reference proteome</keyword>
<gene>
    <name evidence="1" type="ORF">GA0070617_0447</name>
</gene>
<protein>
    <submittedName>
        <fullName evidence="1">Uncharacterized protein</fullName>
    </submittedName>
</protein>
<dbReference type="RefSeq" id="WP_139135553.1">
    <property type="nucleotide sequence ID" value="NZ_BMMJ01000011.1"/>
</dbReference>
<proteinExistence type="predicted"/>